<name>A0A6J5MP94_9CAUD</name>
<protein>
    <submittedName>
        <fullName evidence="1">Uncharacterized protein</fullName>
    </submittedName>
</protein>
<dbReference type="EMBL" id="LR796477">
    <property type="protein sequence ID" value="CAB4147477.1"/>
    <property type="molecule type" value="Genomic_DNA"/>
</dbReference>
<reference evidence="1" key="1">
    <citation type="submission" date="2020-04" db="EMBL/GenBank/DDBJ databases">
        <authorList>
            <person name="Chiriac C."/>
            <person name="Salcher M."/>
            <person name="Ghai R."/>
            <person name="Kavagutti S V."/>
        </authorList>
    </citation>
    <scope>NUCLEOTIDE SEQUENCE</scope>
</reference>
<accession>A0A6J5MP94</accession>
<evidence type="ECO:0000313" key="1">
    <source>
        <dbReference type="EMBL" id="CAB4147477.1"/>
    </source>
</evidence>
<organism evidence="1">
    <name type="scientific">uncultured Caudovirales phage</name>
    <dbReference type="NCBI Taxonomy" id="2100421"/>
    <lineage>
        <taxon>Viruses</taxon>
        <taxon>Duplodnaviria</taxon>
        <taxon>Heunggongvirae</taxon>
        <taxon>Uroviricota</taxon>
        <taxon>Caudoviricetes</taxon>
        <taxon>Peduoviridae</taxon>
        <taxon>Maltschvirus</taxon>
        <taxon>Maltschvirus maltsch</taxon>
    </lineage>
</organism>
<sequence length="96" mass="11466">MEDLELTRAQVYISMTINKLMFRKISMKRKGLSDETIKEVDYTIQDLNSSLETLKTLEKEYRVLKGRVFDLELHWLCAKKETEEQIKKNEELIKLI</sequence>
<gene>
    <name evidence="1" type="ORF">UFOVP514_31</name>
</gene>
<proteinExistence type="predicted"/>